<dbReference type="CDD" id="cd08188">
    <property type="entry name" value="PDDH"/>
    <property type="match status" value="1"/>
</dbReference>
<dbReference type="InterPro" id="IPR001670">
    <property type="entry name" value="ADH_Fe/GldA"/>
</dbReference>
<keyword evidence="2" id="KW-0560">Oxidoreductase</keyword>
<sequence length="386" mass="41732">MDNQIHEYFMAPISLIGAGSLEKLAEYLKPMKLRKALIVTDAFLAQSKLMARVTGVLVSTGLLYVMYDGVHPNPTVTNAQEALKLFADNGCDFLMSFGGGSPHDCAKAVAFLATNGGRINDYEGLNKLKKPSALLFTINTTAGTGSELTRFCVITDEERHVKMTISDWRITPRIAVNDSTLMIDMPPSLTAATGMDALTHAIEAYISTNATPVTDCKALKAIELVANYLPTAVHNGKDLEAREMMINAAYLAGIAFNNASVGYVHSAAHQLGGFYNLPHGLCNAIMLPVVAEYNSAVTLEKFRDISEAFGIDTRNMSLEQSAQAAIIAIRTLSKAVGIPPGLREIKAFNENDIPLLAANALKDMCSLTNPRQATQQEMENLFRAAI</sequence>
<dbReference type="PROSITE" id="PS00060">
    <property type="entry name" value="ADH_IRON_2"/>
    <property type="match status" value="1"/>
</dbReference>
<dbReference type="GO" id="GO:0004022">
    <property type="term" value="F:alcohol dehydrogenase (NAD+) activity"/>
    <property type="evidence" value="ECO:0007669"/>
    <property type="project" value="TreeGrafter"/>
</dbReference>
<dbReference type="AlphaFoldDB" id="A0A1H8W882"/>
<dbReference type="EMBL" id="FODY01000014">
    <property type="protein sequence ID" value="SEP23338.1"/>
    <property type="molecule type" value="Genomic_DNA"/>
</dbReference>
<dbReference type="Pfam" id="PF00465">
    <property type="entry name" value="Fe-ADH"/>
    <property type="match status" value="1"/>
</dbReference>
<dbReference type="PANTHER" id="PTHR11496:SF102">
    <property type="entry name" value="ALCOHOL DEHYDROGENASE 4"/>
    <property type="match status" value="1"/>
</dbReference>
<dbReference type="GO" id="GO:0046872">
    <property type="term" value="F:metal ion binding"/>
    <property type="evidence" value="ECO:0007669"/>
    <property type="project" value="InterPro"/>
</dbReference>
<dbReference type="Proteomes" id="UP000198847">
    <property type="component" value="Unassembled WGS sequence"/>
</dbReference>
<dbReference type="Gene3D" id="3.40.50.1970">
    <property type="match status" value="1"/>
</dbReference>
<evidence type="ECO:0000256" key="3">
    <source>
        <dbReference type="ARBA" id="ARBA00023027"/>
    </source>
</evidence>
<dbReference type="STRING" id="112903.SAMN04490178_11481"/>
<dbReference type="PANTHER" id="PTHR11496">
    <property type="entry name" value="ALCOHOL DEHYDROGENASE"/>
    <property type="match status" value="1"/>
</dbReference>
<dbReference type="OrthoDB" id="1623957at2"/>
<evidence type="ECO:0000313" key="7">
    <source>
        <dbReference type="Proteomes" id="UP000198847"/>
    </source>
</evidence>
<dbReference type="FunFam" id="1.20.1090.10:FF:000001">
    <property type="entry name" value="Aldehyde-alcohol dehydrogenase"/>
    <property type="match status" value="1"/>
</dbReference>
<dbReference type="SUPFAM" id="SSF56796">
    <property type="entry name" value="Dehydroquinate synthase-like"/>
    <property type="match status" value="1"/>
</dbReference>
<protein>
    <submittedName>
        <fullName evidence="6">Alcohol dehydrogenase</fullName>
    </submittedName>
</protein>
<dbReference type="InterPro" id="IPR039697">
    <property type="entry name" value="Alcohol_dehydrogenase_Fe"/>
</dbReference>
<keyword evidence="3" id="KW-0520">NAD</keyword>
<evidence type="ECO:0000313" key="6">
    <source>
        <dbReference type="EMBL" id="SEP23338.1"/>
    </source>
</evidence>
<feature type="domain" description="Alcohol dehydrogenase iron-type/glycerol dehydrogenase GldA" evidence="4">
    <location>
        <begin position="15"/>
        <end position="178"/>
    </location>
</feature>
<dbReference type="PROSITE" id="PS00913">
    <property type="entry name" value="ADH_IRON_1"/>
    <property type="match status" value="1"/>
</dbReference>
<evidence type="ECO:0000256" key="1">
    <source>
        <dbReference type="ARBA" id="ARBA00007358"/>
    </source>
</evidence>
<gene>
    <name evidence="6" type="ORF">SAMN04490178_11481</name>
</gene>
<comment type="similarity">
    <text evidence="1">Belongs to the iron-containing alcohol dehydrogenase family.</text>
</comment>
<name>A0A1H8W882_9FIRM</name>
<dbReference type="InterPro" id="IPR056798">
    <property type="entry name" value="ADH_Fe_C"/>
</dbReference>
<accession>A0A1H8W882</accession>
<evidence type="ECO:0000259" key="5">
    <source>
        <dbReference type="Pfam" id="PF25137"/>
    </source>
</evidence>
<evidence type="ECO:0000259" key="4">
    <source>
        <dbReference type="Pfam" id="PF00465"/>
    </source>
</evidence>
<dbReference type="Pfam" id="PF25137">
    <property type="entry name" value="ADH_Fe_C"/>
    <property type="match status" value="1"/>
</dbReference>
<dbReference type="Gene3D" id="1.20.1090.10">
    <property type="entry name" value="Dehydroquinate synthase-like - alpha domain"/>
    <property type="match status" value="1"/>
</dbReference>
<dbReference type="InterPro" id="IPR018211">
    <property type="entry name" value="ADH_Fe_CS"/>
</dbReference>
<dbReference type="RefSeq" id="WP_091747755.1">
    <property type="nucleotide sequence ID" value="NZ_FODY01000014.1"/>
</dbReference>
<proteinExistence type="inferred from homology"/>
<dbReference type="FunFam" id="3.40.50.1970:FF:000003">
    <property type="entry name" value="Alcohol dehydrogenase, iron-containing"/>
    <property type="match status" value="1"/>
</dbReference>
<feature type="domain" description="Fe-containing alcohol dehydrogenase-like C-terminal" evidence="5">
    <location>
        <begin position="190"/>
        <end position="385"/>
    </location>
</feature>
<organism evidence="6 7">
    <name type="scientific">Propionispora vibrioides</name>
    <dbReference type="NCBI Taxonomy" id="112903"/>
    <lineage>
        <taxon>Bacteria</taxon>
        <taxon>Bacillati</taxon>
        <taxon>Bacillota</taxon>
        <taxon>Negativicutes</taxon>
        <taxon>Selenomonadales</taxon>
        <taxon>Sporomusaceae</taxon>
        <taxon>Propionispora</taxon>
    </lineage>
</organism>
<evidence type="ECO:0000256" key="2">
    <source>
        <dbReference type="ARBA" id="ARBA00023002"/>
    </source>
</evidence>
<keyword evidence="7" id="KW-1185">Reference proteome</keyword>
<reference evidence="6 7" key="1">
    <citation type="submission" date="2016-10" db="EMBL/GenBank/DDBJ databases">
        <authorList>
            <person name="de Groot N.N."/>
        </authorList>
    </citation>
    <scope>NUCLEOTIDE SEQUENCE [LARGE SCALE GENOMIC DNA]</scope>
    <source>
        <strain evidence="6 7">DSM 13305</strain>
    </source>
</reference>